<keyword evidence="3" id="KW-1185">Reference proteome</keyword>
<dbReference type="OrthoDB" id="2922289at2759"/>
<evidence type="ECO:0000313" key="3">
    <source>
        <dbReference type="Proteomes" id="UP000701801"/>
    </source>
</evidence>
<comment type="caution">
    <text evidence="2">The sequence shown here is derived from an EMBL/GenBank/DDBJ whole genome shotgun (WGS) entry which is preliminary data.</text>
</comment>
<accession>A0A9N9LBN1</accession>
<evidence type="ECO:0000313" key="2">
    <source>
        <dbReference type="EMBL" id="CAG8972275.1"/>
    </source>
</evidence>
<dbReference type="EMBL" id="CAJVRM010000041">
    <property type="protein sequence ID" value="CAG8972275.1"/>
    <property type="molecule type" value="Genomic_DNA"/>
</dbReference>
<protein>
    <submittedName>
        <fullName evidence="2">Uncharacterized protein</fullName>
    </submittedName>
</protein>
<name>A0A9N9LBN1_9HELO</name>
<dbReference type="PANTHER" id="PTHR40788">
    <property type="entry name" value="CLR5 DOMAIN-CONTAINING PROTEIN-RELATED"/>
    <property type="match status" value="1"/>
</dbReference>
<dbReference type="AlphaFoldDB" id="A0A9N9LBN1"/>
<feature type="compositionally biased region" description="Low complexity" evidence="1">
    <location>
        <begin position="674"/>
        <end position="683"/>
    </location>
</feature>
<dbReference type="PANTHER" id="PTHR40788:SF2">
    <property type="entry name" value="CLR5 DOMAIN-CONTAINING PROTEIN"/>
    <property type="match status" value="1"/>
</dbReference>
<feature type="region of interest" description="Disordered" evidence="1">
    <location>
        <begin position="658"/>
        <end position="704"/>
    </location>
</feature>
<proteinExistence type="predicted"/>
<reference evidence="2" key="1">
    <citation type="submission" date="2021-07" db="EMBL/GenBank/DDBJ databases">
        <authorList>
            <person name="Durling M."/>
        </authorList>
    </citation>
    <scope>NUCLEOTIDE SEQUENCE</scope>
</reference>
<organism evidence="2 3">
    <name type="scientific">Hymenoscyphus albidus</name>
    <dbReference type="NCBI Taxonomy" id="595503"/>
    <lineage>
        <taxon>Eukaryota</taxon>
        <taxon>Fungi</taxon>
        <taxon>Dikarya</taxon>
        <taxon>Ascomycota</taxon>
        <taxon>Pezizomycotina</taxon>
        <taxon>Leotiomycetes</taxon>
        <taxon>Helotiales</taxon>
        <taxon>Helotiaceae</taxon>
        <taxon>Hymenoscyphus</taxon>
    </lineage>
</organism>
<dbReference type="Proteomes" id="UP000701801">
    <property type="component" value="Unassembled WGS sequence"/>
</dbReference>
<sequence length="826" mass="95369">MPTEILQGGLPYTYLAPPCSCKICCNSFRDPAVQVPPSGASYSLELTDSQSKSIAAEHLQNIKQDLTYLREQWSSNGKTIASRWKKKSRDKRVGYLTTADPNLFEKQWFAPMFTNKELGRPTQFDARKYRQIILLDYLTIDGLKSDPTRLLGLLQNRTLHGPEEWAIHDNQRLNWGWKLGFLDIDASNLCMFMHGPRYGELVEWDARAAHAEEIIGFPRARMVLEAQEILLKFIRKVVEQLVEGIKPDSDQPSLPLFRVELKRSGRIDLWSTYVNQPFSPPPFFDINDMMEKAIARKNMVGDHLWLIQTDPAYLRRVIQMAAEGYPEGHPTEEVHDFAVAEIYYNIWCYWSWATIVEACVNVRTMQLKFRDFIYPGRPLPPKYEQVLQELELLLDCQFRLRLEPLPMMLSWRPGFRKYFKFDHSHPDQVAITGLIDIPKVHSEDPLFFILHTLPIDPDAVAPESSDLATKWAFLEDHLTNTTQADSARLDEILYERYADYAAIQELFANVHRHLPMPPLLVELDSFEPENIQSLGRPTVLRHQIERITEEYYMRPHDKNGSKALLRFTKAFDSHLTKADLNDQMRLEQFNSTRAALTNFWSLIRRKRQSAFKMRGKVWSAEDIAEDLKLISADLESSYQDIFAEERQKIVDRIQRLSHHPPPNYLEPAQREWGSTPSAPSASTKANSRSKKSKTQKNPEQLPNIEKLSIATHKVKETTTAKPFPIKAPTLRILNTMFSSTAEAASKLINWDDFVMAMSDVGFKSRQTTGSEVVFQPEENDRGWSGRINFHKPHPVGKIDCVMMRAIGKRMGRWYGWKDGLFVLKAK</sequence>
<evidence type="ECO:0000256" key="1">
    <source>
        <dbReference type="SAM" id="MobiDB-lite"/>
    </source>
</evidence>
<gene>
    <name evidence="2" type="ORF">HYALB_00001673</name>
</gene>